<dbReference type="EMBL" id="DVAB01000010">
    <property type="protein sequence ID" value="HIK00120.1"/>
    <property type="molecule type" value="Genomic_DNA"/>
</dbReference>
<evidence type="ECO:0000313" key="3">
    <source>
        <dbReference type="Proteomes" id="UP000646946"/>
    </source>
</evidence>
<proteinExistence type="predicted"/>
<keyword evidence="1" id="KW-1133">Transmembrane helix</keyword>
<comment type="caution">
    <text evidence="2">The sequence shown here is derived from an EMBL/GenBank/DDBJ whole genome shotgun (WGS) entry which is preliminary data.</text>
</comment>
<evidence type="ECO:0000256" key="1">
    <source>
        <dbReference type="SAM" id="Phobius"/>
    </source>
</evidence>
<keyword evidence="1" id="KW-0472">Membrane</keyword>
<dbReference type="SMART" id="SM00710">
    <property type="entry name" value="PbH1"/>
    <property type="match status" value="5"/>
</dbReference>
<dbReference type="InterPro" id="IPR011050">
    <property type="entry name" value="Pectin_lyase_fold/virulence"/>
</dbReference>
<keyword evidence="1" id="KW-0812">Transmembrane</keyword>
<name>A0A832V4M0_9ARCH</name>
<dbReference type="InterPro" id="IPR006626">
    <property type="entry name" value="PbH1"/>
</dbReference>
<evidence type="ECO:0000313" key="2">
    <source>
        <dbReference type="EMBL" id="HIK00120.1"/>
    </source>
</evidence>
<organism evidence="2 3">
    <name type="scientific">Candidatus Naiadarchaeum limnaeum</name>
    <dbReference type="NCBI Taxonomy" id="2756139"/>
    <lineage>
        <taxon>Archaea</taxon>
        <taxon>Candidatus Undinarchaeota</taxon>
        <taxon>Candidatus Undinarchaeia</taxon>
        <taxon>Candidatus Naiadarchaeales</taxon>
        <taxon>Candidatus Naiadarchaeaceae</taxon>
        <taxon>Candidatus Naiadarchaeum</taxon>
    </lineage>
</organism>
<dbReference type="Proteomes" id="UP000646946">
    <property type="component" value="Unassembled WGS sequence"/>
</dbReference>
<accession>A0A832V4M0</accession>
<dbReference type="SUPFAM" id="SSF51126">
    <property type="entry name" value="Pectin lyase-like"/>
    <property type="match status" value="1"/>
</dbReference>
<sequence length="1005" mass="106428">MNKKFLIIVIFAVIFLSISAFGANAQSLRNCTNYANYSSNAATNRTWIIANSTLCLGPMKVENISNITIRTGGTLHLQDINISFNGSITETLGVAVESGGTLKIDNGSTIFSANGTALGYSFYYYGGSSGFINNSSISGLQNFTGSNGINIQTSSFEFSNSTINNSLGYAFNISSGSPTIKNSTFFNNPAGILVWNSSPTITNISIKLTADTTTDAGLNITNSNGASITNVTLSNQTFGIVLTNSNLTFLNISIDNSTFGVFPKSNSRAIFVDSSFTNARSMGSTGFPNASLFYFNVSSNNSNVTLVNPSWTNTNITFYGDNTANLTEKWYVDVYVRSNNSNSSFVQGATVVINSTANLSTELRTYTTNSSGTFPRINLTSFIVYYNATMGTNVTANYSNYWFNATKGNATTANTSVIVTNNGLFLNRNVTINLTLSTVTISVKGSGAAAGYTVQNALVSLTNGSFNLTANTSAAGIATIDVPFGVYTINVSSGNYTQLANASYPSSNYTVNVSECSSSSCAINFTMLPRINLTGNNSGSFWSNANQNVTSGTAITIAGTASYAHNGTALGGCSQCGNASFYISSATSYLHSIGYSNISISGAFSKTLTPTESSSIRRTADIWILDSHGANGTNSTHLDVYVAAGANVTDGGGGGTGGGGGGEGAGNYQLVITEYDRKLTMAQGETKLVKVTVKNTGLRALEDVGLIIASKNNEISSTWYRINVSTTGLATEDLSSGETVVYNVRIILPSSALSKTYAGTWRAKDKDSLAIAERGMNLTITQVWTTTTIAALNNSLTSLEKIFADLEKNFTLIKGSVANVSQFETTLKSINGTIKQSRASFDSGAYDDAKSKADQVSTDISKFVADIEVARSINPAAVIIAAFTSLIGIVILVGVAVAASLGGFFIWWMFFRIISIGEVKRNPAKFAGGVRLAGAVKSITDTKKGKVFLIADTSGERLHVRYPYYTTTEVGDLIKVGGVVKIYKDIPYMDATELSRVTMKPTTTK</sequence>
<feature type="transmembrane region" description="Helical" evidence="1">
    <location>
        <begin position="878"/>
        <end position="911"/>
    </location>
</feature>
<dbReference type="InterPro" id="IPR012334">
    <property type="entry name" value="Pectin_lyas_fold"/>
</dbReference>
<reference evidence="2 3" key="1">
    <citation type="journal article" name="Nat. Commun.">
        <title>Undinarchaeota illuminate DPANN phylogeny and the impact of gene transfer on archaeal evolution.</title>
        <authorList>
            <person name="Dombrowski N."/>
            <person name="Williams T.A."/>
            <person name="Sun J."/>
            <person name="Woodcroft B.J."/>
            <person name="Lee J.H."/>
            <person name="Minh B.Q."/>
            <person name="Rinke C."/>
            <person name="Spang A."/>
        </authorList>
    </citation>
    <scope>NUCLEOTIDE SEQUENCE [LARGE SCALE GENOMIC DNA]</scope>
    <source>
        <strain evidence="2">MAG_bin1129</strain>
    </source>
</reference>
<dbReference type="Gene3D" id="2.160.20.10">
    <property type="entry name" value="Single-stranded right-handed beta-helix, Pectin lyase-like"/>
    <property type="match status" value="1"/>
</dbReference>
<gene>
    <name evidence="2" type="ORF">H1016_01100</name>
</gene>
<keyword evidence="3" id="KW-1185">Reference proteome</keyword>
<dbReference type="AlphaFoldDB" id="A0A832V4M0"/>
<protein>
    <submittedName>
        <fullName evidence="2">Uncharacterized protein</fullName>
    </submittedName>
</protein>